<reference evidence="2 3" key="1">
    <citation type="submission" date="2014-02" db="EMBL/GenBank/DDBJ databases">
        <title>Vibrio fortis Dalian14 Genome Sequencing.</title>
        <authorList>
            <person name="Wang Y."/>
            <person name="Song L."/>
            <person name="Liu G."/>
            <person name="Ding J."/>
        </authorList>
    </citation>
    <scope>NUCLEOTIDE SEQUENCE [LARGE SCALE GENOMIC DNA]</scope>
    <source>
        <strain evidence="2 3">Dalian14</strain>
    </source>
</reference>
<feature type="domain" description="TIR" evidence="1">
    <location>
        <begin position="137"/>
        <end position="270"/>
    </location>
</feature>
<dbReference type="PROSITE" id="PS50104">
    <property type="entry name" value="TIR"/>
    <property type="match status" value="1"/>
</dbReference>
<protein>
    <recommendedName>
        <fullName evidence="1">TIR domain-containing protein</fullName>
    </recommendedName>
</protein>
<dbReference type="AlphaFoldDB" id="A0A066UJC5"/>
<proteinExistence type="predicted"/>
<evidence type="ECO:0000313" key="2">
    <source>
        <dbReference type="EMBL" id="KDN27531.1"/>
    </source>
</evidence>
<dbReference type="InterPro" id="IPR000157">
    <property type="entry name" value="TIR_dom"/>
</dbReference>
<name>A0A066UJC5_9VIBR</name>
<dbReference type="RefSeq" id="WP_032552323.1">
    <property type="nucleotide sequence ID" value="NZ_JFFR01000027.1"/>
</dbReference>
<dbReference type="OrthoDB" id="7055795at2"/>
<dbReference type="GO" id="GO:0007165">
    <property type="term" value="P:signal transduction"/>
    <property type="evidence" value="ECO:0007669"/>
    <property type="project" value="InterPro"/>
</dbReference>
<comment type="caution">
    <text evidence="2">The sequence shown here is derived from an EMBL/GenBank/DDBJ whole genome shotgun (WGS) entry which is preliminary data.</text>
</comment>
<sequence>MEHKSYLIALDYGDRAKERVFVGDVLDKFDNDTLVGAMLYVNNNIYALSCHLFLNFEKDSEVFEEWINIHYPEKHRIYNLFSRDLMKAIGKRSCNGMGLLDSDMLEYQMPSSTNEIFLHPDRSIYDETFPPVLKEMTNYSVFLSHSSVDKALVDTFFNELQKSEVEAWFDRYEISPGDSITDKINDGLDKSKVGLLFLSKSFISGKSGWTMNEANYFFQKRMRHSDKNFIVINIDLEHDEMPPLLQDYLYLNYDDPECVTKIVNELRKLNT</sequence>
<organism evidence="2 3">
    <name type="scientific">Vibrio fortis</name>
    <dbReference type="NCBI Taxonomy" id="212667"/>
    <lineage>
        <taxon>Bacteria</taxon>
        <taxon>Pseudomonadati</taxon>
        <taxon>Pseudomonadota</taxon>
        <taxon>Gammaproteobacteria</taxon>
        <taxon>Vibrionales</taxon>
        <taxon>Vibrionaceae</taxon>
        <taxon>Vibrio</taxon>
    </lineage>
</organism>
<evidence type="ECO:0000313" key="3">
    <source>
        <dbReference type="Proteomes" id="UP000027219"/>
    </source>
</evidence>
<dbReference type="Gene3D" id="3.40.50.10140">
    <property type="entry name" value="Toll/interleukin-1 receptor homology (TIR) domain"/>
    <property type="match status" value="1"/>
</dbReference>
<accession>A0A066UJC5</accession>
<dbReference type="STRING" id="212667.VFDL14_18740"/>
<dbReference type="EMBL" id="JFFR01000027">
    <property type="protein sequence ID" value="KDN27531.1"/>
    <property type="molecule type" value="Genomic_DNA"/>
</dbReference>
<dbReference type="SUPFAM" id="SSF52200">
    <property type="entry name" value="Toll/Interleukin receptor TIR domain"/>
    <property type="match status" value="1"/>
</dbReference>
<dbReference type="Pfam" id="PF13676">
    <property type="entry name" value="TIR_2"/>
    <property type="match status" value="1"/>
</dbReference>
<dbReference type="Proteomes" id="UP000027219">
    <property type="component" value="Unassembled WGS sequence"/>
</dbReference>
<gene>
    <name evidence="2" type="ORF">VFDL14_18740</name>
</gene>
<evidence type="ECO:0000259" key="1">
    <source>
        <dbReference type="PROSITE" id="PS50104"/>
    </source>
</evidence>
<dbReference type="InterPro" id="IPR035897">
    <property type="entry name" value="Toll_tir_struct_dom_sf"/>
</dbReference>
<keyword evidence="3" id="KW-1185">Reference proteome</keyword>